<comment type="caution">
    <text evidence="2">The sequence shown here is derived from an EMBL/GenBank/DDBJ whole genome shotgun (WGS) entry which is preliminary data.</text>
</comment>
<feature type="region of interest" description="Disordered" evidence="1">
    <location>
        <begin position="1"/>
        <end position="31"/>
    </location>
</feature>
<evidence type="ECO:0008006" key="3">
    <source>
        <dbReference type="Google" id="ProtNLM"/>
    </source>
</evidence>
<proteinExistence type="predicted"/>
<organism evidence="2">
    <name type="scientific">marine sediment metagenome</name>
    <dbReference type="NCBI Taxonomy" id="412755"/>
    <lineage>
        <taxon>unclassified sequences</taxon>
        <taxon>metagenomes</taxon>
        <taxon>ecological metagenomes</taxon>
    </lineage>
</organism>
<dbReference type="AlphaFoldDB" id="A0A0F9AGW1"/>
<gene>
    <name evidence="2" type="ORF">LCGC14_2651880</name>
</gene>
<feature type="compositionally biased region" description="Low complexity" evidence="1">
    <location>
        <begin position="11"/>
        <end position="26"/>
    </location>
</feature>
<evidence type="ECO:0000256" key="1">
    <source>
        <dbReference type="SAM" id="MobiDB-lite"/>
    </source>
</evidence>
<dbReference type="EMBL" id="LAZR01046011">
    <property type="protein sequence ID" value="KKK97525.1"/>
    <property type="molecule type" value="Genomic_DNA"/>
</dbReference>
<accession>A0A0F9AGW1</accession>
<sequence length="84" mass="9150">MVEHKRGLGGKVSSGKTTKGESGVGTDNRTTAKFWVSHRQGPFMFHDNTKDCEQKPQDNVGYLNDAAVAIDQGFLPCPHCMRGA</sequence>
<protein>
    <recommendedName>
        <fullName evidence="3">Ada DNA repair metal-binding domain-containing protein</fullName>
    </recommendedName>
</protein>
<reference evidence="2" key="1">
    <citation type="journal article" date="2015" name="Nature">
        <title>Complex archaea that bridge the gap between prokaryotes and eukaryotes.</title>
        <authorList>
            <person name="Spang A."/>
            <person name="Saw J.H."/>
            <person name="Jorgensen S.L."/>
            <person name="Zaremba-Niedzwiedzka K."/>
            <person name="Martijn J."/>
            <person name="Lind A.E."/>
            <person name="van Eijk R."/>
            <person name="Schleper C."/>
            <person name="Guy L."/>
            <person name="Ettema T.J."/>
        </authorList>
    </citation>
    <scope>NUCLEOTIDE SEQUENCE</scope>
</reference>
<evidence type="ECO:0000313" key="2">
    <source>
        <dbReference type="EMBL" id="KKK97525.1"/>
    </source>
</evidence>
<name>A0A0F9AGW1_9ZZZZ</name>